<organism evidence="1">
    <name type="scientific">freshwater metagenome</name>
    <dbReference type="NCBI Taxonomy" id="449393"/>
    <lineage>
        <taxon>unclassified sequences</taxon>
        <taxon>metagenomes</taxon>
        <taxon>ecological metagenomes</taxon>
    </lineage>
</organism>
<protein>
    <submittedName>
        <fullName evidence="1">Unannotated protein</fullName>
    </submittedName>
</protein>
<evidence type="ECO:0000313" key="1">
    <source>
        <dbReference type="EMBL" id="CAB5113910.1"/>
    </source>
</evidence>
<proteinExistence type="predicted"/>
<gene>
    <name evidence="1" type="ORF">UFOPK4410_00689</name>
</gene>
<dbReference type="EMBL" id="CAFBRV010000055">
    <property type="protein sequence ID" value="CAB5113910.1"/>
    <property type="molecule type" value="Genomic_DNA"/>
</dbReference>
<accession>A0A6J7VRM5</accession>
<name>A0A6J7VRM5_9ZZZZ</name>
<dbReference type="AlphaFoldDB" id="A0A6J7VRM5"/>
<reference evidence="1" key="1">
    <citation type="submission" date="2020-05" db="EMBL/GenBank/DDBJ databases">
        <authorList>
            <person name="Chiriac C."/>
            <person name="Salcher M."/>
            <person name="Ghai R."/>
            <person name="Kavagutti S V."/>
        </authorList>
    </citation>
    <scope>NUCLEOTIDE SEQUENCE</scope>
</reference>
<sequence length="53" mass="5604">MLRAPLMAPQIEPTVAPIESVSQPPITVSVIALENSPLLRESPRTPSAALLTV</sequence>